<dbReference type="Proteomes" id="UP001596484">
    <property type="component" value="Unassembled WGS sequence"/>
</dbReference>
<comment type="similarity">
    <text evidence="1">Belongs to the peptidase C56 family.</text>
</comment>
<dbReference type="InterPro" id="IPR029062">
    <property type="entry name" value="Class_I_gatase-like"/>
</dbReference>
<dbReference type="InterPro" id="IPR002818">
    <property type="entry name" value="DJ-1/PfpI"/>
</dbReference>
<evidence type="ECO:0000313" key="3">
    <source>
        <dbReference type="EMBL" id="MFC7449893.1"/>
    </source>
</evidence>
<proteinExistence type="inferred from homology"/>
<reference evidence="4" key="1">
    <citation type="journal article" date="2019" name="Int. J. Syst. Evol. Microbiol.">
        <title>The Global Catalogue of Microorganisms (GCM) 10K type strain sequencing project: providing services to taxonomists for standard genome sequencing and annotation.</title>
        <authorList>
            <consortium name="The Broad Institute Genomics Platform"/>
            <consortium name="The Broad Institute Genome Sequencing Center for Infectious Disease"/>
            <person name="Wu L."/>
            <person name="Ma J."/>
        </authorList>
    </citation>
    <scope>NUCLEOTIDE SEQUENCE [LARGE SCALE GENOMIC DNA]</scope>
    <source>
        <strain evidence="4">ICMP 19430</strain>
    </source>
</reference>
<dbReference type="PANTHER" id="PTHR42733">
    <property type="entry name" value="DJ-1 PROTEIN"/>
    <property type="match status" value="1"/>
</dbReference>
<name>A0ABW2S197_9NOCA</name>
<dbReference type="RefSeq" id="WP_378407318.1">
    <property type="nucleotide sequence ID" value="NZ_JBHTCS010000022.1"/>
</dbReference>
<dbReference type="PANTHER" id="PTHR42733:SF12">
    <property type="entry name" value="PROTEINASE"/>
    <property type="match status" value="1"/>
</dbReference>
<dbReference type="Pfam" id="PF01965">
    <property type="entry name" value="DJ-1_PfpI"/>
    <property type="match status" value="1"/>
</dbReference>
<keyword evidence="3" id="KW-0315">Glutamine amidotransferase</keyword>
<feature type="domain" description="DJ-1/PfpI" evidence="2">
    <location>
        <begin position="8"/>
        <end position="180"/>
    </location>
</feature>
<evidence type="ECO:0000259" key="2">
    <source>
        <dbReference type="Pfam" id="PF01965"/>
    </source>
</evidence>
<dbReference type="EMBL" id="JBHTCS010000022">
    <property type="protein sequence ID" value="MFC7449893.1"/>
    <property type="molecule type" value="Genomic_DNA"/>
</dbReference>
<keyword evidence="4" id="KW-1185">Reference proteome</keyword>
<gene>
    <name evidence="3" type="ORF">ACFQS9_18510</name>
</gene>
<evidence type="ECO:0000256" key="1">
    <source>
        <dbReference type="ARBA" id="ARBA00008542"/>
    </source>
</evidence>
<evidence type="ECO:0000313" key="4">
    <source>
        <dbReference type="Proteomes" id="UP001596484"/>
    </source>
</evidence>
<dbReference type="PROSITE" id="PS51276">
    <property type="entry name" value="PEPTIDASE_C56_PFPI"/>
    <property type="match status" value="1"/>
</dbReference>
<comment type="caution">
    <text evidence="3">The sequence shown here is derived from an EMBL/GenBank/DDBJ whole genome shotgun (WGS) entry which is preliminary data.</text>
</comment>
<dbReference type="Gene3D" id="3.40.50.880">
    <property type="match status" value="1"/>
</dbReference>
<dbReference type="SUPFAM" id="SSF52317">
    <property type="entry name" value="Class I glutamine amidotransferase-like"/>
    <property type="match status" value="1"/>
</dbReference>
<sequence length="195" mass="20552">MTRSLQGKKFAFLVAPEGVEQVELTELWKAILDAGGAPQLVSTAPGRISAFRHLDRADSFDVDAVVGEASAAGYDGLVLPGGVANPDFLRTRTDAVAFTKGFVDAGKPIAVICHGAWTLVEADAVRGRTLTSWPSLRTDIANAGGDWVDKAVVVCRAEPSTLVSSRRPRDLPAFCAQMVDTFAGDRNAVRPSAAG</sequence>
<protein>
    <submittedName>
        <fullName evidence="3">Type 1 glutamine amidotransferase domain-containing protein</fullName>
    </submittedName>
</protein>
<dbReference type="InterPro" id="IPR006286">
    <property type="entry name" value="C56_PfpI-like"/>
</dbReference>
<dbReference type="CDD" id="cd03134">
    <property type="entry name" value="GATase1_PfpI_like"/>
    <property type="match status" value="1"/>
</dbReference>
<organism evidence="3 4">
    <name type="scientific">Rhodococcus daqingensis</name>
    <dbReference type="NCBI Taxonomy" id="2479363"/>
    <lineage>
        <taxon>Bacteria</taxon>
        <taxon>Bacillati</taxon>
        <taxon>Actinomycetota</taxon>
        <taxon>Actinomycetes</taxon>
        <taxon>Mycobacteriales</taxon>
        <taxon>Nocardiaceae</taxon>
        <taxon>Rhodococcus</taxon>
    </lineage>
</organism>
<accession>A0ABW2S197</accession>